<feature type="transmembrane region" description="Helical" evidence="2">
    <location>
        <begin position="6"/>
        <end position="28"/>
    </location>
</feature>
<protein>
    <submittedName>
        <fullName evidence="3">Fibrillin-3</fullName>
    </submittedName>
</protein>
<keyword evidence="2" id="KW-1133">Transmembrane helix</keyword>
<evidence type="ECO:0000313" key="3">
    <source>
        <dbReference type="EMBL" id="KAK0048157.1"/>
    </source>
</evidence>
<organism evidence="3 4">
    <name type="scientific">Biomphalaria pfeifferi</name>
    <name type="common">Bloodfluke planorb</name>
    <name type="synonym">Freshwater snail</name>
    <dbReference type="NCBI Taxonomy" id="112525"/>
    <lineage>
        <taxon>Eukaryota</taxon>
        <taxon>Metazoa</taxon>
        <taxon>Spiralia</taxon>
        <taxon>Lophotrochozoa</taxon>
        <taxon>Mollusca</taxon>
        <taxon>Gastropoda</taxon>
        <taxon>Heterobranchia</taxon>
        <taxon>Euthyneura</taxon>
        <taxon>Panpulmonata</taxon>
        <taxon>Hygrophila</taxon>
        <taxon>Lymnaeoidea</taxon>
        <taxon>Planorbidae</taxon>
        <taxon>Biomphalaria</taxon>
    </lineage>
</organism>
<accession>A0AAD8B5Y7</accession>
<sequence>EVPLIVGLSVGLPLFAALVVLIILVIWYKKKYIQQRRVDSREGHYQDEDRPPSSLSVSYFTVAPYTTKEGAKEDEQPLFV</sequence>
<keyword evidence="4" id="KW-1185">Reference proteome</keyword>
<keyword evidence="2" id="KW-0472">Membrane</keyword>
<evidence type="ECO:0000313" key="4">
    <source>
        <dbReference type="Proteomes" id="UP001233172"/>
    </source>
</evidence>
<feature type="region of interest" description="Disordered" evidence="1">
    <location>
        <begin position="36"/>
        <end position="55"/>
    </location>
</feature>
<evidence type="ECO:0000256" key="2">
    <source>
        <dbReference type="SAM" id="Phobius"/>
    </source>
</evidence>
<dbReference type="Proteomes" id="UP001233172">
    <property type="component" value="Unassembled WGS sequence"/>
</dbReference>
<feature type="compositionally biased region" description="Basic and acidic residues" evidence="1">
    <location>
        <begin position="36"/>
        <end position="51"/>
    </location>
</feature>
<proteinExistence type="predicted"/>
<feature type="non-terminal residue" evidence="3">
    <location>
        <position position="80"/>
    </location>
</feature>
<reference evidence="3" key="2">
    <citation type="submission" date="2023-04" db="EMBL/GenBank/DDBJ databases">
        <authorList>
            <person name="Bu L."/>
            <person name="Lu L."/>
            <person name="Laidemitt M.R."/>
            <person name="Zhang S.M."/>
            <person name="Mutuku M."/>
            <person name="Mkoji G."/>
            <person name="Steinauer M."/>
            <person name="Loker E.S."/>
        </authorList>
    </citation>
    <scope>NUCLEOTIDE SEQUENCE</scope>
    <source>
        <strain evidence="3">KasaAsao</strain>
        <tissue evidence="3">Whole Snail</tissue>
    </source>
</reference>
<comment type="caution">
    <text evidence="3">The sequence shown here is derived from an EMBL/GenBank/DDBJ whole genome shotgun (WGS) entry which is preliminary data.</text>
</comment>
<gene>
    <name evidence="3" type="ORF">Bpfe_022417</name>
</gene>
<evidence type="ECO:0000256" key="1">
    <source>
        <dbReference type="SAM" id="MobiDB-lite"/>
    </source>
</evidence>
<dbReference type="AlphaFoldDB" id="A0AAD8B5Y7"/>
<dbReference type="EMBL" id="JASAOG010000141">
    <property type="protein sequence ID" value="KAK0048157.1"/>
    <property type="molecule type" value="Genomic_DNA"/>
</dbReference>
<keyword evidence="2" id="KW-0812">Transmembrane</keyword>
<name>A0AAD8B5Y7_BIOPF</name>
<reference evidence="3" key="1">
    <citation type="journal article" date="2023" name="PLoS Negl. Trop. Dis.">
        <title>A genome sequence for Biomphalaria pfeifferi, the major vector snail for the human-infecting parasite Schistosoma mansoni.</title>
        <authorList>
            <person name="Bu L."/>
            <person name="Lu L."/>
            <person name="Laidemitt M.R."/>
            <person name="Zhang S.M."/>
            <person name="Mutuku M."/>
            <person name="Mkoji G."/>
            <person name="Steinauer M."/>
            <person name="Loker E.S."/>
        </authorList>
    </citation>
    <scope>NUCLEOTIDE SEQUENCE</scope>
    <source>
        <strain evidence="3">KasaAsao</strain>
    </source>
</reference>